<dbReference type="OrthoDB" id="2113341at2759"/>
<evidence type="ECO:0000256" key="5">
    <source>
        <dbReference type="ARBA" id="ARBA00022525"/>
    </source>
</evidence>
<dbReference type="GO" id="GO:0042744">
    <property type="term" value="P:hydrogen peroxide catabolic process"/>
    <property type="evidence" value="ECO:0007669"/>
    <property type="project" value="InterPro"/>
</dbReference>
<evidence type="ECO:0000256" key="10">
    <source>
        <dbReference type="ARBA" id="ARBA00022837"/>
    </source>
</evidence>
<evidence type="ECO:0000256" key="15">
    <source>
        <dbReference type="PIRSR" id="PIRSR600823-2"/>
    </source>
</evidence>
<dbReference type="InterPro" id="IPR019793">
    <property type="entry name" value="Peroxidases_heam-ligand_BS"/>
</dbReference>
<keyword evidence="5" id="KW-0964">Secreted</keyword>
<feature type="binding site" description="axial binding residue" evidence="16">
    <location>
        <position position="483"/>
    </location>
    <ligand>
        <name>heme b</name>
        <dbReference type="ChEBI" id="CHEBI:60344"/>
    </ligand>
    <ligandPart>
        <name>Fe</name>
        <dbReference type="ChEBI" id="CHEBI:18248"/>
    </ligandPart>
</feature>
<evidence type="ECO:0000256" key="19">
    <source>
        <dbReference type="SAM" id="SignalP"/>
    </source>
</evidence>
<evidence type="ECO:0000256" key="6">
    <source>
        <dbReference type="ARBA" id="ARBA00022559"/>
    </source>
</evidence>
<feature type="disulfide bond" evidence="18">
    <location>
        <begin position="413"/>
        <end position="614"/>
    </location>
</feature>
<evidence type="ECO:0000256" key="3">
    <source>
        <dbReference type="ARBA" id="ARBA00006873"/>
    </source>
</evidence>
<feature type="active site" description="Proton acceptor" evidence="14">
    <location>
        <position position="359"/>
    </location>
</feature>
<evidence type="ECO:0000313" key="22">
    <source>
        <dbReference type="Proteomes" id="UP000283530"/>
    </source>
</evidence>
<feature type="domain" description="Plant heme peroxidase family profile" evidence="20">
    <location>
        <begin position="318"/>
        <end position="618"/>
    </location>
</feature>
<keyword evidence="8 16" id="KW-0479">Metal-binding</keyword>
<feature type="binding site" evidence="16">
    <location>
        <position position="369"/>
    </location>
    <ligand>
        <name>Ca(2+)</name>
        <dbReference type="ChEBI" id="CHEBI:29108"/>
        <label>1</label>
    </ligand>
</feature>
<dbReference type="FunFam" id="1.10.420.10:FF:000007">
    <property type="entry name" value="Peroxidase"/>
    <property type="match status" value="2"/>
</dbReference>
<dbReference type="GO" id="GO:0020037">
    <property type="term" value="F:heme binding"/>
    <property type="evidence" value="ECO:0007669"/>
    <property type="project" value="InterPro"/>
</dbReference>
<evidence type="ECO:0000256" key="4">
    <source>
        <dbReference type="ARBA" id="ARBA00012313"/>
    </source>
</evidence>
<comment type="catalytic activity">
    <reaction evidence="1">
        <text>2 a phenolic donor + H2O2 = 2 a phenolic radical donor + 2 H2O</text>
        <dbReference type="Rhea" id="RHEA:56136"/>
        <dbReference type="ChEBI" id="CHEBI:15377"/>
        <dbReference type="ChEBI" id="CHEBI:16240"/>
        <dbReference type="ChEBI" id="CHEBI:139520"/>
        <dbReference type="ChEBI" id="CHEBI:139521"/>
        <dbReference type="EC" id="1.11.1.7"/>
    </reaction>
</comment>
<feature type="binding site" evidence="16">
    <location>
        <position position="360"/>
    </location>
    <ligand>
        <name>Ca(2+)</name>
        <dbReference type="ChEBI" id="CHEBI:29108"/>
        <label>1</label>
    </ligand>
</feature>
<feature type="chain" id="PRO_5019230503" description="peroxidase" evidence="19">
    <location>
        <begin position="18"/>
        <end position="621"/>
    </location>
</feature>
<feature type="site" description="Transition state stabilizer" evidence="17">
    <location>
        <position position="355"/>
    </location>
</feature>
<evidence type="ECO:0000313" key="21">
    <source>
        <dbReference type="EMBL" id="RWR80879.1"/>
    </source>
</evidence>
<dbReference type="CDD" id="cd00693">
    <property type="entry name" value="secretory_peroxidase"/>
    <property type="match status" value="2"/>
</dbReference>
<dbReference type="PROSITE" id="PS50873">
    <property type="entry name" value="PEROXIDASE_4"/>
    <property type="match status" value="2"/>
</dbReference>
<evidence type="ECO:0000256" key="12">
    <source>
        <dbReference type="ARBA" id="ARBA00023004"/>
    </source>
</evidence>
<dbReference type="GO" id="GO:0046872">
    <property type="term" value="F:metal ion binding"/>
    <property type="evidence" value="ECO:0007669"/>
    <property type="project" value="UniProtKB-KW"/>
</dbReference>
<feature type="binding site" evidence="16">
    <location>
        <position position="365"/>
    </location>
    <ligand>
        <name>Ca(2+)</name>
        <dbReference type="ChEBI" id="CHEBI:29108"/>
        <label>1</label>
    </ligand>
</feature>
<feature type="binding site" evidence="16">
    <location>
        <position position="484"/>
    </location>
    <ligand>
        <name>Ca(2+)</name>
        <dbReference type="ChEBI" id="CHEBI:29108"/>
        <label>2</label>
    </ligand>
</feature>
<evidence type="ECO:0000256" key="13">
    <source>
        <dbReference type="ARBA" id="ARBA00023157"/>
    </source>
</evidence>
<dbReference type="InterPro" id="IPR000823">
    <property type="entry name" value="Peroxidase_pln"/>
</dbReference>
<proteinExistence type="inferred from homology"/>
<dbReference type="Pfam" id="PF00141">
    <property type="entry name" value="peroxidase"/>
    <property type="match status" value="2"/>
</dbReference>
<dbReference type="EC" id="1.11.1.7" evidence="4"/>
<feature type="signal peptide" evidence="19">
    <location>
        <begin position="1"/>
        <end position="17"/>
    </location>
</feature>
<evidence type="ECO:0000256" key="2">
    <source>
        <dbReference type="ARBA" id="ARBA00002322"/>
    </source>
</evidence>
<dbReference type="PRINTS" id="PR00461">
    <property type="entry name" value="PLPEROXIDASE"/>
</dbReference>
<accession>A0A443NQT2</accession>
<keyword evidence="6 21" id="KW-0575">Peroxidase</keyword>
<evidence type="ECO:0000256" key="1">
    <source>
        <dbReference type="ARBA" id="ARBA00000189"/>
    </source>
</evidence>
<comment type="cofactor">
    <cofactor evidence="16">
        <name>heme b</name>
        <dbReference type="ChEBI" id="CHEBI:60344"/>
    </cofactor>
    <text evidence="16">Binds 1 heme b (iron(II)-protoporphyrin IX) group per subunit.</text>
</comment>
<evidence type="ECO:0000256" key="9">
    <source>
        <dbReference type="ARBA" id="ARBA00022729"/>
    </source>
</evidence>
<evidence type="ECO:0000256" key="14">
    <source>
        <dbReference type="PIRSR" id="PIRSR600823-1"/>
    </source>
</evidence>
<evidence type="ECO:0000256" key="8">
    <source>
        <dbReference type="ARBA" id="ARBA00022723"/>
    </source>
</evidence>
<keyword evidence="12 16" id="KW-0408">Iron</keyword>
<organism evidence="21 22">
    <name type="scientific">Cinnamomum micranthum f. kanehirae</name>
    <dbReference type="NCBI Taxonomy" id="337451"/>
    <lineage>
        <taxon>Eukaryota</taxon>
        <taxon>Viridiplantae</taxon>
        <taxon>Streptophyta</taxon>
        <taxon>Embryophyta</taxon>
        <taxon>Tracheophyta</taxon>
        <taxon>Spermatophyta</taxon>
        <taxon>Magnoliopsida</taxon>
        <taxon>Magnoliidae</taxon>
        <taxon>Laurales</taxon>
        <taxon>Lauraceae</taxon>
        <taxon>Cinnamomum</taxon>
    </lineage>
</organism>
<feature type="binding site" evidence="16">
    <location>
        <position position="363"/>
    </location>
    <ligand>
        <name>Ca(2+)</name>
        <dbReference type="ChEBI" id="CHEBI:29108"/>
        <label>1</label>
    </ligand>
</feature>
<feature type="binding site" evidence="15">
    <location>
        <position position="453"/>
    </location>
    <ligand>
        <name>substrate</name>
    </ligand>
</feature>
<feature type="binding site" evidence="16">
    <location>
        <position position="541"/>
    </location>
    <ligand>
        <name>Ca(2+)</name>
        <dbReference type="ChEBI" id="CHEBI:29108"/>
        <label>2</label>
    </ligand>
</feature>
<reference evidence="21 22" key="1">
    <citation type="journal article" date="2019" name="Nat. Plants">
        <title>Stout camphor tree genome fills gaps in understanding of flowering plant genome evolution.</title>
        <authorList>
            <person name="Chaw S.M."/>
            <person name="Liu Y.C."/>
            <person name="Wu Y.W."/>
            <person name="Wang H.Y."/>
            <person name="Lin C.I."/>
            <person name="Wu C.S."/>
            <person name="Ke H.M."/>
            <person name="Chang L.Y."/>
            <person name="Hsu C.Y."/>
            <person name="Yang H.T."/>
            <person name="Sudianto E."/>
            <person name="Hsu M.H."/>
            <person name="Wu K.P."/>
            <person name="Wang L.N."/>
            <person name="Leebens-Mack J.H."/>
            <person name="Tsai I.J."/>
        </authorList>
    </citation>
    <scope>NUCLEOTIDE SEQUENCE [LARGE SCALE GENOMIC DNA]</scope>
    <source>
        <strain evidence="22">cv. Chaw 1501</strain>
        <tissue evidence="21">Young leaves</tissue>
    </source>
</reference>
<dbReference type="STRING" id="337451.A0A443NQT2"/>
<dbReference type="PRINTS" id="PR00458">
    <property type="entry name" value="PEROXIDASE"/>
</dbReference>
<dbReference type="InterPro" id="IPR033905">
    <property type="entry name" value="Secretory_peroxidase"/>
</dbReference>
<dbReference type="AlphaFoldDB" id="A0A443NQT2"/>
<feature type="binding site" evidence="16">
    <location>
        <position position="538"/>
    </location>
    <ligand>
        <name>Ca(2+)</name>
        <dbReference type="ChEBI" id="CHEBI:29108"/>
        <label>2</label>
    </ligand>
</feature>
<comment type="caution">
    <text evidence="21">The sequence shown here is derived from an EMBL/GenBank/DDBJ whole genome shotgun (WGS) entry which is preliminary data.</text>
</comment>
<feature type="domain" description="Plant heme peroxidase family profile" evidence="20">
    <location>
        <begin position="18"/>
        <end position="320"/>
    </location>
</feature>
<feature type="binding site" evidence="16">
    <location>
        <position position="546"/>
    </location>
    <ligand>
        <name>Ca(2+)</name>
        <dbReference type="ChEBI" id="CHEBI:29108"/>
        <label>2</label>
    </ligand>
</feature>
<feature type="disulfide bond" evidence="18">
    <location>
        <begin position="490"/>
        <end position="522"/>
    </location>
</feature>
<comment type="similarity">
    <text evidence="3">Belongs to the peroxidase family. Ascorbate peroxidase subfamily.</text>
</comment>
<feature type="binding site" evidence="16">
    <location>
        <position position="381"/>
    </location>
    <ligand>
        <name>Ca(2+)</name>
        <dbReference type="ChEBI" id="CHEBI:29108"/>
        <label>1</label>
    </ligand>
</feature>
<dbReference type="SUPFAM" id="SSF48113">
    <property type="entry name" value="Heme-dependent peroxidases"/>
    <property type="match status" value="2"/>
</dbReference>
<comment type="function">
    <text evidence="2">Removal of H(2)O(2), oxidation of toxic reductants, biosynthesis and degradation of lignin, suberization, auxin catabolism, response to environmental stresses such as wounding, pathogen attack and oxidative stress. These functions might be dependent on each isozyme/isoform in each plant tissue.</text>
</comment>
<dbReference type="InterPro" id="IPR002016">
    <property type="entry name" value="Haem_peroxidase"/>
</dbReference>
<dbReference type="InterPro" id="IPR010255">
    <property type="entry name" value="Haem_peroxidase_sf"/>
</dbReference>
<dbReference type="Gene3D" id="1.10.420.10">
    <property type="entry name" value="Peroxidase, domain 2"/>
    <property type="match status" value="2"/>
</dbReference>
<feature type="disulfide bond" evidence="18">
    <location>
        <begin position="328"/>
        <end position="407"/>
    </location>
</feature>
<dbReference type="GO" id="GO:0006979">
    <property type="term" value="P:response to oxidative stress"/>
    <property type="evidence" value="ECO:0007669"/>
    <property type="project" value="InterPro"/>
</dbReference>
<evidence type="ECO:0000256" key="18">
    <source>
        <dbReference type="PIRSR" id="PIRSR600823-5"/>
    </source>
</evidence>
<keyword evidence="9 19" id="KW-0732">Signal</keyword>
<dbReference type="FunFam" id="1.10.520.10:FF:000001">
    <property type="entry name" value="Peroxidase"/>
    <property type="match status" value="2"/>
</dbReference>
<dbReference type="PROSITE" id="PS00436">
    <property type="entry name" value="PEROXIDASE_2"/>
    <property type="match status" value="2"/>
</dbReference>
<comment type="cofactor">
    <cofactor evidence="16">
        <name>Ca(2+)</name>
        <dbReference type="ChEBI" id="CHEBI:29108"/>
    </cofactor>
    <text evidence="16">Binds 2 calcium ions per subunit.</text>
</comment>
<keyword evidence="11" id="KW-0560">Oxidoreductase</keyword>
<evidence type="ECO:0000256" key="16">
    <source>
        <dbReference type="PIRSR" id="PIRSR600823-3"/>
    </source>
</evidence>
<protein>
    <recommendedName>
        <fullName evidence="4">peroxidase</fullName>
        <ecNumber evidence="4">1.11.1.7</ecNumber>
    </recommendedName>
</protein>
<dbReference type="GO" id="GO:0140825">
    <property type="term" value="F:lactoperoxidase activity"/>
    <property type="evidence" value="ECO:0007669"/>
    <property type="project" value="UniProtKB-EC"/>
</dbReference>
<keyword evidence="22" id="KW-1185">Reference proteome</keyword>
<dbReference type="EMBL" id="QPKB01000003">
    <property type="protein sequence ID" value="RWR80879.1"/>
    <property type="molecule type" value="Genomic_DNA"/>
</dbReference>
<dbReference type="InterPro" id="IPR019794">
    <property type="entry name" value="Peroxidases_AS"/>
</dbReference>
<keyword evidence="10 16" id="KW-0106">Calcium</keyword>
<keyword evidence="13 18" id="KW-1015">Disulfide bond</keyword>
<gene>
    <name evidence="21" type="ORF">CKAN_00953900</name>
</gene>
<dbReference type="PROSITE" id="PS00435">
    <property type="entry name" value="PEROXIDASE_1"/>
    <property type="match status" value="1"/>
</dbReference>
<sequence length="621" mass="66803">MKLVCLFLFLTAPFVLGDLRIGFYNSTCPQAESIIRGVVQKHFSADPSITAAFLRMHFHDCFVRGCDASILIDSTKKTSEKAAGPNLTVRGFEIIDEAKESLEKQCPSTVSCADIITVATRDAVSLAGGPNYLVPTGRRDGLISSSQEVNLPGPSFSISQALQSFTAKGLTLNDMVVLLGGHTVGVAHCVFFRDRLFNFQGTGAPDSSMDSGLVARLRSVCGPNSKPLTTDPTAFLDQNTSFVVDNQYYNQLLLKKGILQIDQELTLDNSTAGLVAGFGSDGVGFLEKFASAMVKMGSIEMKLVCLFLFLMAPFVLGDLRIGFYNSTCPQAESIIKGVVQKHFRADSSITAAFLRMHFHDCFVRGCDASILIDSKKNKTSEKAAGPNLTVRGFEIIDEAKASLEKQCPSTVSCADIITVATRDAVSLAGGPNYLVPTGRRDGLISSSQEVNLPGPSFSISQALQSFTAKGLTLNDMVVLLGGHTVGVAHCVFFRDRLFNFQGTGAPDSSMDSGLVARLRTVCGQNSKPLKKDPTAFLDQNTSFVVDNQYYNQLLLKKGILQIDQELTLDNTTAGLVAGFGSDGVGFLEKFASAMVKMGSIEVLVGNSGEIRKNCRVFNPPR</sequence>
<feature type="binding site" evidence="16">
    <location>
        <position position="367"/>
    </location>
    <ligand>
        <name>Ca(2+)</name>
        <dbReference type="ChEBI" id="CHEBI:29108"/>
        <label>1</label>
    </ligand>
</feature>
<dbReference type="Gene3D" id="1.10.520.10">
    <property type="match status" value="2"/>
</dbReference>
<name>A0A443NQT2_9MAGN</name>
<feature type="disulfide bond" evidence="18">
    <location>
        <begin position="361"/>
        <end position="366"/>
    </location>
</feature>
<keyword evidence="7" id="KW-0349">Heme</keyword>
<evidence type="ECO:0000256" key="17">
    <source>
        <dbReference type="PIRSR" id="PIRSR600823-4"/>
    </source>
</evidence>
<evidence type="ECO:0000256" key="7">
    <source>
        <dbReference type="ARBA" id="ARBA00022617"/>
    </source>
</evidence>
<dbReference type="PANTHER" id="PTHR31517:SF59">
    <property type="entry name" value="PEROXIDASE"/>
    <property type="match status" value="1"/>
</dbReference>
<evidence type="ECO:0000256" key="11">
    <source>
        <dbReference type="ARBA" id="ARBA00023002"/>
    </source>
</evidence>
<evidence type="ECO:0000259" key="20">
    <source>
        <dbReference type="PROSITE" id="PS50873"/>
    </source>
</evidence>
<dbReference type="PANTHER" id="PTHR31517">
    <property type="match status" value="1"/>
</dbReference>
<dbReference type="Proteomes" id="UP000283530">
    <property type="component" value="Unassembled WGS sequence"/>
</dbReference>